<evidence type="ECO:0000313" key="6">
    <source>
        <dbReference type="EMBL" id="KAF6017825.1"/>
    </source>
</evidence>
<dbReference type="EMBL" id="VXIV02003358">
    <property type="protein sequence ID" value="KAF6017825.1"/>
    <property type="molecule type" value="Genomic_DNA"/>
</dbReference>
<dbReference type="PROSITE" id="PS51792">
    <property type="entry name" value="YIPPEE"/>
    <property type="match status" value="1"/>
</dbReference>
<dbReference type="AlphaFoldDB" id="A0A7J7KMT3"/>
<dbReference type="EMBL" id="VXIV02000249">
    <property type="protein sequence ID" value="KAF6039490.1"/>
    <property type="molecule type" value="Genomic_DNA"/>
</dbReference>
<comment type="similarity">
    <text evidence="1 4">Belongs to the yippee family.</text>
</comment>
<dbReference type="Proteomes" id="UP000593567">
    <property type="component" value="Unassembled WGS sequence"/>
</dbReference>
<reference evidence="7 8" key="2">
    <citation type="submission" date="2020-06" db="EMBL/GenBank/DDBJ databases">
        <title>Draft genome of Bugula neritina, a colonial animal packing powerful symbionts and potential medicines.</title>
        <authorList>
            <person name="Rayko M."/>
        </authorList>
    </citation>
    <scope>NUCLEOTIDE SEQUENCE [LARGE SCALE GENOMIC DNA]</scope>
    <source>
        <strain evidence="7">Kwan_BN1</strain>
    </source>
</reference>
<comment type="caution">
    <text evidence="7">The sequence shown here is derived from an EMBL/GenBank/DDBJ whole genome shotgun (WGS) entry which is preliminary data.</text>
</comment>
<dbReference type="PANTHER" id="PTHR13848">
    <property type="entry name" value="PROTEIN YIPPEE-LIKE CG15309-RELATED"/>
    <property type="match status" value="1"/>
</dbReference>
<dbReference type="GO" id="GO:0046872">
    <property type="term" value="F:metal ion binding"/>
    <property type="evidence" value="ECO:0007669"/>
    <property type="project" value="UniProtKB-KW"/>
</dbReference>
<evidence type="ECO:0000259" key="5">
    <source>
        <dbReference type="PROSITE" id="PS51792"/>
    </source>
</evidence>
<protein>
    <recommendedName>
        <fullName evidence="4">Protein yippee-like</fullName>
    </recommendedName>
</protein>
<evidence type="ECO:0000313" key="8">
    <source>
        <dbReference type="Proteomes" id="UP000593567"/>
    </source>
</evidence>
<feature type="domain" description="Yippee" evidence="5">
    <location>
        <begin position="13"/>
        <end position="110"/>
    </location>
</feature>
<name>A0A7J7KMT3_BUGNE</name>
<evidence type="ECO:0000256" key="1">
    <source>
        <dbReference type="ARBA" id="ARBA00005613"/>
    </source>
</evidence>
<evidence type="ECO:0000256" key="2">
    <source>
        <dbReference type="ARBA" id="ARBA00022723"/>
    </source>
</evidence>
<keyword evidence="3" id="KW-0862">Zinc</keyword>
<evidence type="ECO:0000256" key="3">
    <source>
        <dbReference type="ARBA" id="ARBA00022833"/>
    </source>
</evidence>
<reference evidence="7 8" key="1">
    <citation type="submission" date="2019-09" db="EMBL/GenBank/DDBJ databases">
        <authorList>
            <person name="Raiko M."/>
            <person name="Komissarov A."/>
            <person name="Rhodes A."/>
            <person name="Kliver S."/>
            <person name="Lim-Fong G."/>
            <person name="Kwan J."/>
            <person name="O'Brien S.J."/>
            <person name="Lopez J.V."/>
        </authorList>
    </citation>
    <scope>NUCLEOTIDE SEQUENCE [LARGE SCALE GENOMIC DNA]</scope>
    <source>
        <strain evidence="7">Kwan_BN1</strain>
    </source>
</reference>
<dbReference type="InterPro" id="IPR004910">
    <property type="entry name" value="Yippee/Mis18/Cereblon"/>
</dbReference>
<accession>A0A7J7KMT3</accession>
<dbReference type="OrthoDB" id="6407410at2759"/>
<proteinExistence type="inferred from homology"/>
<dbReference type="InterPro" id="IPR034751">
    <property type="entry name" value="Yippee"/>
</dbReference>
<sequence length="115" mass="13168">MGRLFLEHMGGDRVFCCNSCSTALTNRTQLISTRFTGGTGRAYLFSKVVNLTFSEVHDRIMITGRHYVRDAFCKSCQCKLGWIYEFAVEENQRYKEGKVILERALVKEVMGITDI</sequence>
<evidence type="ECO:0000256" key="4">
    <source>
        <dbReference type="RuleBase" id="RU110713"/>
    </source>
</evidence>
<keyword evidence="2" id="KW-0479">Metal-binding</keyword>
<evidence type="ECO:0000313" key="7">
    <source>
        <dbReference type="EMBL" id="KAF6039490.1"/>
    </source>
</evidence>
<dbReference type="InterPro" id="IPR039058">
    <property type="entry name" value="Yippee_fam"/>
</dbReference>
<keyword evidence="8" id="KW-1185">Reference proteome</keyword>
<organism evidence="7 8">
    <name type="scientific">Bugula neritina</name>
    <name type="common">Brown bryozoan</name>
    <name type="synonym">Sertularia neritina</name>
    <dbReference type="NCBI Taxonomy" id="10212"/>
    <lineage>
        <taxon>Eukaryota</taxon>
        <taxon>Metazoa</taxon>
        <taxon>Spiralia</taxon>
        <taxon>Lophotrochozoa</taxon>
        <taxon>Bryozoa</taxon>
        <taxon>Gymnolaemata</taxon>
        <taxon>Cheilostomatida</taxon>
        <taxon>Flustrina</taxon>
        <taxon>Buguloidea</taxon>
        <taxon>Bugulidae</taxon>
        <taxon>Bugula</taxon>
    </lineage>
</organism>
<dbReference type="Pfam" id="PF03226">
    <property type="entry name" value="Yippee-Mis18"/>
    <property type="match status" value="1"/>
</dbReference>
<gene>
    <name evidence="7" type="ORF">EB796_002205</name>
    <name evidence="6" type="ORF">EB796_023869</name>
</gene>